<comment type="caution">
    <text evidence="1">The sequence shown here is derived from an EMBL/GenBank/DDBJ whole genome shotgun (WGS) entry which is preliminary data.</text>
</comment>
<dbReference type="AlphaFoldDB" id="A0A4Y2HTA6"/>
<name>A0A4Y2HTA6_ARAVE</name>
<organism evidence="1 2">
    <name type="scientific">Araneus ventricosus</name>
    <name type="common">Orbweaver spider</name>
    <name type="synonym">Epeira ventricosa</name>
    <dbReference type="NCBI Taxonomy" id="182803"/>
    <lineage>
        <taxon>Eukaryota</taxon>
        <taxon>Metazoa</taxon>
        <taxon>Ecdysozoa</taxon>
        <taxon>Arthropoda</taxon>
        <taxon>Chelicerata</taxon>
        <taxon>Arachnida</taxon>
        <taxon>Araneae</taxon>
        <taxon>Araneomorphae</taxon>
        <taxon>Entelegynae</taxon>
        <taxon>Araneoidea</taxon>
        <taxon>Araneidae</taxon>
        <taxon>Araneus</taxon>
    </lineage>
</organism>
<reference evidence="1 2" key="1">
    <citation type="journal article" date="2019" name="Sci. Rep.">
        <title>Orb-weaving spider Araneus ventricosus genome elucidates the spidroin gene catalogue.</title>
        <authorList>
            <person name="Kono N."/>
            <person name="Nakamura H."/>
            <person name="Ohtoshi R."/>
            <person name="Moran D.A.P."/>
            <person name="Shinohara A."/>
            <person name="Yoshida Y."/>
            <person name="Fujiwara M."/>
            <person name="Mori M."/>
            <person name="Tomita M."/>
            <person name="Arakawa K."/>
        </authorList>
    </citation>
    <scope>NUCLEOTIDE SEQUENCE [LARGE SCALE GENOMIC DNA]</scope>
</reference>
<sequence>MRSYKFSKSKTDRLWEKYTKLLLCHSTRPSFPNFYHIPCGKIKERKQDTLIHTMPKTVASTYSILCCPSVGGERGLQVPPRYRLQSGARTRQTDCLITITLRYCVSAILIPLRSS</sequence>
<dbReference type="EMBL" id="BGPR01002154">
    <property type="protein sequence ID" value="GBM68647.1"/>
    <property type="molecule type" value="Genomic_DNA"/>
</dbReference>
<evidence type="ECO:0000313" key="1">
    <source>
        <dbReference type="EMBL" id="GBM68647.1"/>
    </source>
</evidence>
<evidence type="ECO:0000313" key="2">
    <source>
        <dbReference type="Proteomes" id="UP000499080"/>
    </source>
</evidence>
<dbReference type="Proteomes" id="UP000499080">
    <property type="component" value="Unassembled WGS sequence"/>
</dbReference>
<protein>
    <submittedName>
        <fullName evidence="1">Uncharacterized protein</fullName>
    </submittedName>
</protein>
<proteinExistence type="predicted"/>
<accession>A0A4Y2HTA6</accession>
<gene>
    <name evidence="1" type="ORF">AVEN_212212_1</name>
</gene>
<keyword evidence="2" id="KW-1185">Reference proteome</keyword>